<keyword evidence="9" id="KW-1133">Transmembrane helix</keyword>
<protein>
    <recommendedName>
        <fullName evidence="13">Hexosyltransferase</fullName>
        <ecNumber evidence="13">2.4.1.-</ecNumber>
    </recommendedName>
</protein>
<evidence type="ECO:0000256" key="7">
    <source>
        <dbReference type="ARBA" id="ARBA00022692"/>
    </source>
</evidence>
<dbReference type="PANTHER" id="PTHR11214:SF74">
    <property type="entry name" value="HYDROXYPROLINE O-GALACTOSYLTRANSFERASE HPGT1"/>
    <property type="match status" value="1"/>
</dbReference>
<organism evidence="14 15">
    <name type="scientific">Escallonia herrerae</name>
    <dbReference type="NCBI Taxonomy" id="1293975"/>
    <lineage>
        <taxon>Eukaryota</taxon>
        <taxon>Viridiplantae</taxon>
        <taxon>Streptophyta</taxon>
        <taxon>Embryophyta</taxon>
        <taxon>Tracheophyta</taxon>
        <taxon>Spermatophyta</taxon>
        <taxon>Magnoliopsida</taxon>
        <taxon>eudicotyledons</taxon>
        <taxon>Gunneridae</taxon>
        <taxon>Pentapetalae</taxon>
        <taxon>asterids</taxon>
        <taxon>campanulids</taxon>
        <taxon>Escalloniales</taxon>
        <taxon>Escalloniaceae</taxon>
        <taxon>Escallonia</taxon>
    </lineage>
</organism>
<keyword evidence="10 13" id="KW-0333">Golgi apparatus</keyword>
<name>A0AA88UTG8_9ASTE</name>
<evidence type="ECO:0000256" key="9">
    <source>
        <dbReference type="ARBA" id="ARBA00022989"/>
    </source>
</evidence>
<keyword evidence="12 13" id="KW-0464">Manganese</keyword>
<evidence type="ECO:0000256" key="8">
    <source>
        <dbReference type="ARBA" id="ARBA00022968"/>
    </source>
</evidence>
<dbReference type="EMBL" id="JAVXUP010004547">
    <property type="protein sequence ID" value="KAK2996974.1"/>
    <property type="molecule type" value="Genomic_DNA"/>
</dbReference>
<evidence type="ECO:0000256" key="4">
    <source>
        <dbReference type="ARBA" id="ARBA00008661"/>
    </source>
</evidence>
<dbReference type="EC" id="2.4.1.-" evidence="13"/>
<evidence type="ECO:0000256" key="6">
    <source>
        <dbReference type="ARBA" id="ARBA00022679"/>
    </source>
</evidence>
<feature type="non-terminal residue" evidence="14">
    <location>
        <position position="131"/>
    </location>
</feature>
<evidence type="ECO:0000256" key="3">
    <source>
        <dbReference type="ARBA" id="ARBA00004922"/>
    </source>
</evidence>
<keyword evidence="8" id="KW-0735">Signal-anchor</keyword>
<keyword evidence="15" id="KW-1185">Reference proteome</keyword>
<keyword evidence="5 13" id="KW-0328">Glycosyltransferase</keyword>
<reference evidence="14" key="1">
    <citation type="submission" date="2022-12" db="EMBL/GenBank/DDBJ databases">
        <title>Draft genome assemblies for two species of Escallonia (Escalloniales).</title>
        <authorList>
            <person name="Chanderbali A."/>
            <person name="Dervinis C."/>
            <person name="Anghel I."/>
            <person name="Soltis D."/>
            <person name="Soltis P."/>
            <person name="Zapata F."/>
        </authorList>
    </citation>
    <scope>NUCLEOTIDE SEQUENCE</scope>
    <source>
        <strain evidence="14">UCBG64.0493</strain>
        <tissue evidence="14">Leaf</tissue>
    </source>
</reference>
<dbReference type="PANTHER" id="PTHR11214">
    <property type="entry name" value="BETA-1,3-N-ACETYLGLUCOSAMINYLTRANSFERASE"/>
    <property type="match status" value="1"/>
</dbReference>
<comment type="cofactor">
    <cofactor evidence="1 13">
        <name>Mn(2+)</name>
        <dbReference type="ChEBI" id="CHEBI:29035"/>
    </cofactor>
</comment>
<keyword evidence="11" id="KW-0472">Membrane</keyword>
<accession>A0AA88UTG8</accession>
<evidence type="ECO:0000256" key="10">
    <source>
        <dbReference type="ARBA" id="ARBA00023034"/>
    </source>
</evidence>
<dbReference type="AlphaFoldDB" id="A0AA88UTG8"/>
<evidence type="ECO:0000313" key="14">
    <source>
        <dbReference type="EMBL" id="KAK2996974.1"/>
    </source>
</evidence>
<dbReference type="Proteomes" id="UP001188597">
    <property type="component" value="Unassembled WGS sequence"/>
</dbReference>
<comment type="similarity">
    <text evidence="4 13">Belongs to the glycosyltransferase 31 family.</text>
</comment>
<dbReference type="InterPro" id="IPR002659">
    <property type="entry name" value="Glyco_trans_31"/>
</dbReference>
<evidence type="ECO:0000256" key="11">
    <source>
        <dbReference type="ARBA" id="ARBA00023136"/>
    </source>
</evidence>
<gene>
    <name evidence="14" type="ORF">RJ639_026330</name>
</gene>
<evidence type="ECO:0000256" key="13">
    <source>
        <dbReference type="RuleBase" id="RU363063"/>
    </source>
</evidence>
<evidence type="ECO:0000256" key="12">
    <source>
        <dbReference type="ARBA" id="ARBA00023211"/>
    </source>
</evidence>
<comment type="pathway">
    <text evidence="3">Protein modification; protein glycosylation.</text>
</comment>
<dbReference type="GO" id="GO:0000139">
    <property type="term" value="C:Golgi membrane"/>
    <property type="evidence" value="ECO:0007669"/>
    <property type="project" value="UniProtKB-SubCell"/>
</dbReference>
<evidence type="ECO:0000313" key="15">
    <source>
        <dbReference type="Proteomes" id="UP001188597"/>
    </source>
</evidence>
<comment type="subcellular location">
    <subcellularLocation>
        <location evidence="2 13">Golgi apparatus membrane</location>
        <topology evidence="2 13">Single-pass type II membrane protein</topology>
    </subcellularLocation>
</comment>
<keyword evidence="6" id="KW-0808">Transferase</keyword>
<dbReference type="Pfam" id="PF01762">
    <property type="entry name" value="Galactosyl_T"/>
    <property type="match status" value="1"/>
</dbReference>
<evidence type="ECO:0000256" key="1">
    <source>
        <dbReference type="ARBA" id="ARBA00001936"/>
    </source>
</evidence>
<dbReference type="GO" id="GO:0008378">
    <property type="term" value="F:galactosyltransferase activity"/>
    <property type="evidence" value="ECO:0007669"/>
    <property type="project" value="TreeGrafter"/>
</dbReference>
<evidence type="ECO:0000256" key="5">
    <source>
        <dbReference type="ARBA" id="ARBA00022676"/>
    </source>
</evidence>
<sequence length="131" mass="14807">PSRGDNLDRGIDIENKQTNDFVILEDHVEAPEELPMKTKTFFAHAAEKWDAEFYAKINDDVYLNIDVLANALAAHLDKPHQLLNRGYIELADLFFVLTPMMMSVLDPGLSVWMSNMLMTESFAAHLGQQGI</sequence>
<evidence type="ECO:0000256" key="2">
    <source>
        <dbReference type="ARBA" id="ARBA00004323"/>
    </source>
</evidence>
<keyword evidence="7" id="KW-0812">Transmembrane</keyword>
<comment type="caution">
    <text evidence="14">The sequence shown here is derived from an EMBL/GenBank/DDBJ whole genome shotgun (WGS) entry which is preliminary data.</text>
</comment>
<proteinExistence type="inferred from homology"/>